<keyword evidence="4" id="KW-0963">Cytoplasm</keyword>
<dbReference type="GO" id="GO:0015937">
    <property type="term" value="P:coenzyme A biosynthetic process"/>
    <property type="evidence" value="ECO:0007669"/>
    <property type="project" value="UniProtKB-KW"/>
</dbReference>
<comment type="subunit">
    <text evidence="3">Homodimer.</text>
</comment>
<comment type="subcellular location">
    <subcellularLocation>
        <location evidence="2">Cytoplasm</location>
    </subcellularLocation>
</comment>
<dbReference type="Gene3D" id="3.30.420.40">
    <property type="match status" value="2"/>
</dbReference>
<evidence type="ECO:0000256" key="11">
    <source>
        <dbReference type="ARBA" id="ARBA00038036"/>
    </source>
</evidence>
<reference evidence="13" key="1">
    <citation type="submission" date="2018-06" db="EMBL/GenBank/DDBJ databases">
        <authorList>
            <person name="Zhirakovskaya E."/>
        </authorList>
    </citation>
    <scope>NUCLEOTIDE SEQUENCE</scope>
</reference>
<evidence type="ECO:0000256" key="8">
    <source>
        <dbReference type="ARBA" id="ARBA00022840"/>
    </source>
</evidence>
<proteinExistence type="inferred from homology"/>
<evidence type="ECO:0000256" key="5">
    <source>
        <dbReference type="ARBA" id="ARBA00022679"/>
    </source>
</evidence>
<keyword evidence="5 13" id="KW-0808">Transferase</keyword>
<dbReference type="HAMAP" id="MF_01274">
    <property type="entry name" value="Pantothen_kinase_3"/>
    <property type="match status" value="1"/>
</dbReference>
<dbReference type="PANTHER" id="PTHR34265">
    <property type="entry name" value="TYPE III PANTOTHENATE KINASE"/>
    <property type="match status" value="1"/>
</dbReference>
<dbReference type="GO" id="GO:0005737">
    <property type="term" value="C:cytoplasm"/>
    <property type="evidence" value="ECO:0007669"/>
    <property type="project" value="UniProtKB-SubCell"/>
</dbReference>
<dbReference type="GO" id="GO:0004594">
    <property type="term" value="F:pantothenate kinase activity"/>
    <property type="evidence" value="ECO:0007669"/>
    <property type="project" value="InterPro"/>
</dbReference>
<dbReference type="GO" id="GO:0005524">
    <property type="term" value="F:ATP binding"/>
    <property type="evidence" value="ECO:0007669"/>
    <property type="project" value="UniProtKB-KW"/>
</dbReference>
<dbReference type="InterPro" id="IPR043129">
    <property type="entry name" value="ATPase_NBD"/>
</dbReference>
<dbReference type="CDD" id="cd24015">
    <property type="entry name" value="ASKHA_NBD_PanK-III"/>
    <property type="match status" value="1"/>
</dbReference>
<evidence type="ECO:0000256" key="12">
    <source>
        <dbReference type="ARBA" id="ARBA00040883"/>
    </source>
</evidence>
<evidence type="ECO:0000256" key="6">
    <source>
        <dbReference type="ARBA" id="ARBA00022741"/>
    </source>
</evidence>
<evidence type="ECO:0000256" key="3">
    <source>
        <dbReference type="ARBA" id="ARBA00011738"/>
    </source>
</evidence>
<evidence type="ECO:0000256" key="1">
    <source>
        <dbReference type="ARBA" id="ARBA00001958"/>
    </source>
</evidence>
<dbReference type="EMBL" id="UOGF01000074">
    <property type="protein sequence ID" value="VAX31335.1"/>
    <property type="molecule type" value="Genomic_DNA"/>
</dbReference>
<keyword evidence="8" id="KW-0067">ATP-binding</keyword>
<evidence type="ECO:0000256" key="10">
    <source>
        <dbReference type="ARBA" id="ARBA00022993"/>
    </source>
</evidence>
<keyword evidence="6" id="KW-0547">Nucleotide-binding</keyword>
<sequence length="259" mass="27857">MLLVIDIGNTEIVAGLFEKEDLMGEWRISTHLHKTADEYGLQLLQLLKMQKNAATQIDGVIFSSVVPPLTAIFKEMIASYFSQKPVIVSEKTITGLQIHCDNPREVGADRLVNAAAAYRLYGGPLIIVDLGTATTFCAITEKGEYLGGAIAPGMALSAEALVNRAAKLPRVELKKPATAIGKDTVSSMQSGVFFGYIGLINEMIHRIDQETGTASQVIATGGLAPLIAPECHRISKIHPTLTLQGLMIIYGMNPQAARP</sequence>
<keyword evidence="7 13" id="KW-0418">Kinase</keyword>
<comment type="cofactor">
    <cofactor evidence="1">
        <name>K(+)</name>
        <dbReference type="ChEBI" id="CHEBI:29103"/>
    </cofactor>
</comment>
<comment type="similarity">
    <text evidence="11">Belongs to the type III pantothenate kinase family.</text>
</comment>
<dbReference type="SUPFAM" id="SSF53067">
    <property type="entry name" value="Actin-like ATPase domain"/>
    <property type="match status" value="2"/>
</dbReference>
<name>A0A3B1DI06_9ZZZZ</name>
<dbReference type="NCBIfam" id="NF009848">
    <property type="entry name" value="PRK13318.1-6"/>
    <property type="match status" value="1"/>
</dbReference>
<keyword evidence="9" id="KW-0630">Potassium</keyword>
<evidence type="ECO:0000313" key="13">
    <source>
        <dbReference type="EMBL" id="VAX31335.1"/>
    </source>
</evidence>
<dbReference type="PANTHER" id="PTHR34265:SF1">
    <property type="entry name" value="TYPE III PANTOTHENATE KINASE"/>
    <property type="match status" value="1"/>
</dbReference>
<evidence type="ECO:0000256" key="9">
    <source>
        <dbReference type="ARBA" id="ARBA00022958"/>
    </source>
</evidence>
<dbReference type="AlphaFoldDB" id="A0A3B1DI06"/>
<dbReference type="NCBIfam" id="NF009855">
    <property type="entry name" value="PRK13321.1"/>
    <property type="match status" value="1"/>
</dbReference>
<organism evidence="13">
    <name type="scientific">hydrothermal vent metagenome</name>
    <dbReference type="NCBI Taxonomy" id="652676"/>
    <lineage>
        <taxon>unclassified sequences</taxon>
        <taxon>metagenomes</taxon>
        <taxon>ecological metagenomes</taxon>
    </lineage>
</organism>
<dbReference type="InterPro" id="IPR004619">
    <property type="entry name" value="Type_III_PanK"/>
</dbReference>
<gene>
    <name evidence="13" type="ORF">MNBD_NITROSPIRAE01-530</name>
</gene>
<evidence type="ECO:0000256" key="4">
    <source>
        <dbReference type="ARBA" id="ARBA00022490"/>
    </source>
</evidence>
<accession>A0A3B1DI06</accession>
<evidence type="ECO:0000256" key="2">
    <source>
        <dbReference type="ARBA" id="ARBA00004496"/>
    </source>
</evidence>
<dbReference type="Pfam" id="PF03309">
    <property type="entry name" value="Pan_kinase"/>
    <property type="match status" value="1"/>
</dbReference>
<keyword evidence="10" id="KW-0173">Coenzyme A biosynthesis</keyword>
<dbReference type="NCBIfam" id="TIGR00671">
    <property type="entry name" value="baf"/>
    <property type="match status" value="1"/>
</dbReference>
<protein>
    <recommendedName>
        <fullName evidence="12">Type III pantothenate kinase</fullName>
    </recommendedName>
</protein>
<evidence type="ECO:0000256" key="7">
    <source>
        <dbReference type="ARBA" id="ARBA00022777"/>
    </source>
</evidence>